<dbReference type="InterPro" id="IPR011701">
    <property type="entry name" value="MFS"/>
</dbReference>
<dbReference type="Pfam" id="PF07690">
    <property type="entry name" value="MFS_1"/>
    <property type="match status" value="1"/>
</dbReference>
<accession>A0A9N8PPT1</accession>
<dbReference type="PANTHER" id="PTHR23506:SF23">
    <property type="entry name" value="GH10249P"/>
    <property type="match status" value="1"/>
</dbReference>
<evidence type="ECO:0000256" key="2">
    <source>
        <dbReference type="ARBA" id="ARBA00006829"/>
    </source>
</evidence>
<evidence type="ECO:0000256" key="1">
    <source>
        <dbReference type="ARBA" id="ARBA00004141"/>
    </source>
</evidence>
<feature type="region of interest" description="Disordered" evidence="7">
    <location>
        <begin position="491"/>
        <end position="515"/>
    </location>
</feature>
<protein>
    <recommendedName>
        <fullName evidence="9">Major facilitator superfamily (MFS) profile domain-containing protein</fullName>
    </recommendedName>
</protein>
<evidence type="ECO:0000256" key="7">
    <source>
        <dbReference type="SAM" id="MobiDB-lite"/>
    </source>
</evidence>
<evidence type="ECO:0000256" key="6">
    <source>
        <dbReference type="ARBA" id="ARBA00023136"/>
    </source>
</evidence>
<evidence type="ECO:0000313" key="10">
    <source>
        <dbReference type="EMBL" id="CAD0106171.1"/>
    </source>
</evidence>
<name>A0A9N8PPT1_9PEZI</name>
<feature type="transmembrane region" description="Helical" evidence="8">
    <location>
        <begin position="348"/>
        <end position="366"/>
    </location>
</feature>
<feature type="transmembrane region" description="Helical" evidence="8">
    <location>
        <begin position="68"/>
        <end position="88"/>
    </location>
</feature>
<dbReference type="InterPro" id="IPR050930">
    <property type="entry name" value="MFS_Vesicular_Transporter"/>
</dbReference>
<dbReference type="OrthoDB" id="5086884at2759"/>
<feature type="transmembrane region" description="Helical" evidence="8">
    <location>
        <begin position="378"/>
        <end position="400"/>
    </location>
</feature>
<keyword evidence="5 8" id="KW-1133">Transmembrane helix</keyword>
<evidence type="ECO:0000256" key="3">
    <source>
        <dbReference type="ARBA" id="ARBA00022448"/>
    </source>
</evidence>
<dbReference type="PRINTS" id="PR01035">
    <property type="entry name" value="TCRTETA"/>
</dbReference>
<keyword evidence="3" id="KW-0813">Transport</keyword>
<dbReference type="PANTHER" id="PTHR23506">
    <property type="entry name" value="GH10249P"/>
    <property type="match status" value="1"/>
</dbReference>
<keyword evidence="4 8" id="KW-0812">Transmembrane</keyword>
<dbReference type="PROSITE" id="PS50850">
    <property type="entry name" value="MFS"/>
    <property type="match status" value="1"/>
</dbReference>
<comment type="similarity">
    <text evidence="2">Belongs to the major facilitator superfamily. Vesicular transporter family.</text>
</comment>
<dbReference type="AlphaFoldDB" id="A0A9N8PPT1"/>
<dbReference type="GO" id="GO:0022857">
    <property type="term" value="F:transmembrane transporter activity"/>
    <property type="evidence" value="ECO:0007669"/>
    <property type="project" value="InterPro"/>
</dbReference>
<dbReference type="EMBL" id="CAINUL010000001">
    <property type="protein sequence ID" value="CAD0106171.1"/>
    <property type="molecule type" value="Genomic_DNA"/>
</dbReference>
<evidence type="ECO:0000256" key="5">
    <source>
        <dbReference type="ARBA" id="ARBA00022989"/>
    </source>
</evidence>
<evidence type="ECO:0000313" key="11">
    <source>
        <dbReference type="Proteomes" id="UP000745764"/>
    </source>
</evidence>
<dbReference type="CDD" id="cd17325">
    <property type="entry name" value="MFS_MdtG_SLC18_like"/>
    <property type="match status" value="1"/>
</dbReference>
<gene>
    <name evidence="10" type="ORF">AWRI4620_LOCUS426</name>
</gene>
<dbReference type="InterPro" id="IPR001958">
    <property type="entry name" value="Tet-R_TetA/multi-R_MdtG-like"/>
</dbReference>
<evidence type="ECO:0000256" key="4">
    <source>
        <dbReference type="ARBA" id="ARBA00022692"/>
    </source>
</evidence>
<feature type="transmembrane region" description="Helical" evidence="8">
    <location>
        <begin position="460"/>
        <end position="482"/>
    </location>
</feature>
<comment type="subcellular location">
    <subcellularLocation>
        <location evidence="1">Membrane</location>
        <topology evidence="1">Multi-pass membrane protein</topology>
    </subcellularLocation>
</comment>
<dbReference type="InterPro" id="IPR036259">
    <property type="entry name" value="MFS_trans_sf"/>
</dbReference>
<feature type="transmembrane region" description="Helical" evidence="8">
    <location>
        <begin position="156"/>
        <end position="178"/>
    </location>
</feature>
<evidence type="ECO:0000256" key="8">
    <source>
        <dbReference type="SAM" id="Phobius"/>
    </source>
</evidence>
<feature type="transmembrane region" description="Helical" evidence="8">
    <location>
        <begin position="323"/>
        <end position="342"/>
    </location>
</feature>
<evidence type="ECO:0000259" key="9">
    <source>
        <dbReference type="PROSITE" id="PS50850"/>
    </source>
</evidence>
<feature type="domain" description="Major facilitator superfamily (MFS) profile" evidence="9">
    <location>
        <begin position="25"/>
        <end position="481"/>
    </location>
</feature>
<dbReference type="Proteomes" id="UP000745764">
    <property type="component" value="Unassembled WGS sequence"/>
</dbReference>
<dbReference type="GO" id="GO:0016020">
    <property type="term" value="C:membrane"/>
    <property type="evidence" value="ECO:0007669"/>
    <property type="project" value="UniProtKB-SubCell"/>
</dbReference>
<feature type="transmembrane region" description="Helical" evidence="8">
    <location>
        <begin position="288"/>
        <end position="311"/>
    </location>
</feature>
<sequence>MFAWLTGTQTTPPALLEIRSSKWLIISTVAAAVFTDVFLYGIIVPVLPFALSGRAGVPQDNVQSMISVLLAVYGGALLIGAPICGWVADRFDSRRWSFMFGLLALAGSTIFLVVGNSLALIVVGRLLQGLSAAVVWVVGLALLQDTVGSAEIGQSMGYVGIAMSLAYLLGPLLGGIVFERFVILKVGKSTFILTWLTVAGYYAVFAMAFALLGIDAILRLVMIERSVAAKWGPKAPEVVTDTEHEGSTDDAKADPECHIPEVETPAVTQERRRLPRVFSLLASYRLDAALFGCFVSACLLTSFDSILPLYVNEIWGWDSIGAGLIFLAVTIPSFTGPLVGGFVDKHGVRWPSTIGFIICGPCFILMRLVDHDSIRQKVLLCALLALIGLGVTLSLTPLMAEVSYAVDAQGAKRPAGFFGKNGAFAQAYGLFNMAYAGGTLVGPLLAGLVRQRAGWGTATLVLGCVSFVCVVPTVIWCGGSIFKLRRKQKEEKMGKEGESTKASPSSTSASSVTNV</sequence>
<dbReference type="Gene3D" id="1.20.1250.20">
    <property type="entry name" value="MFS general substrate transporter like domains"/>
    <property type="match status" value="1"/>
</dbReference>
<keyword evidence="6 8" id="KW-0472">Membrane</keyword>
<dbReference type="SUPFAM" id="SSF103473">
    <property type="entry name" value="MFS general substrate transporter"/>
    <property type="match status" value="1"/>
</dbReference>
<comment type="caution">
    <text evidence="10">The sequence shown here is derived from an EMBL/GenBank/DDBJ whole genome shotgun (WGS) entry which is preliminary data.</text>
</comment>
<feature type="transmembrane region" description="Helical" evidence="8">
    <location>
        <begin position="190"/>
        <end position="214"/>
    </location>
</feature>
<organism evidence="10 11">
    <name type="scientific">Aureobasidium uvarum</name>
    <dbReference type="NCBI Taxonomy" id="2773716"/>
    <lineage>
        <taxon>Eukaryota</taxon>
        <taxon>Fungi</taxon>
        <taxon>Dikarya</taxon>
        <taxon>Ascomycota</taxon>
        <taxon>Pezizomycotina</taxon>
        <taxon>Dothideomycetes</taxon>
        <taxon>Dothideomycetidae</taxon>
        <taxon>Dothideales</taxon>
        <taxon>Saccotheciaceae</taxon>
        <taxon>Aureobasidium</taxon>
    </lineage>
</organism>
<feature type="transmembrane region" description="Helical" evidence="8">
    <location>
        <begin position="94"/>
        <end position="114"/>
    </location>
</feature>
<reference evidence="10" key="1">
    <citation type="submission" date="2020-06" db="EMBL/GenBank/DDBJ databases">
        <authorList>
            <person name="Onetto C."/>
        </authorList>
    </citation>
    <scope>NUCLEOTIDE SEQUENCE</scope>
</reference>
<feature type="compositionally biased region" description="Low complexity" evidence="7">
    <location>
        <begin position="500"/>
        <end position="515"/>
    </location>
</feature>
<feature type="transmembrane region" description="Helical" evidence="8">
    <location>
        <begin position="126"/>
        <end position="144"/>
    </location>
</feature>
<feature type="transmembrane region" description="Helical" evidence="8">
    <location>
        <begin position="23"/>
        <end position="47"/>
    </location>
</feature>
<keyword evidence="11" id="KW-1185">Reference proteome</keyword>
<dbReference type="InterPro" id="IPR020846">
    <property type="entry name" value="MFS_dom"/>
</dbReference>
<proteinExistence type="inferred from homology"/>